<dbReference type="NCBIfam" id="TIGR01563">
    <property type="entry name" value="gp16_SPP1"/>
    <property type="match status" value="1"/>
</dbReference>
<dbReference type="EMBL" id="JACSQZ010000012">
    <property type="protein sequence ID" value="MBD7914557.1"/>
    <property type="molecule type" value="Genomic_DNA"/>
</dbReference>
<protein>
    <submittedName>
        <fullName evidence="1">Phage head closure protein</fullName>
    </submittedName>
</protein>
<reference evidence="1 2" key="1">
    <citation type="submission" date="2020-08" db="EMBL/GenBank/DDBJ databases">
        <title>A Genomic Blueprint of the Chicken Gut Microbiome.</title>
        <authorList>
            <person name="Gilroy R."/>
            <person name="Ravi A."/>
            <person name="Getino M."/>
            <person name="Pursley I."/>
            <person name="Horton D.L."/>
            <person name="Alikhan N.-F."/>
            <person name="Baker D."/>
            <person name="Gharbi K."/>
            <person name="Hall N."/>
            <person name="Watson M."/>
            <person name="Adriaenssens E.M."/>
            <person name="Foster-Nyarko E."/>
            <person name="Jarju S."/>
            <person name="Secka A."/>
            <person name="Antonio M."/>
            <person name="Oren A."/>
            <person name="Chaudhuri R."/>
            <person name="La Ragione R.M."/>
            <person name="Hildebrand F."/>
            <person name="Pallen M.J."/>
        </authorList>
    </citation>
    <scope>NUCLEOTIDE SEQUENCE [LARGE SCALE GENOMIC DNA]</scope>
    <source>
        <strain evidence="1 2">Sa3CUN1</strain>
    </source>
</reference>
<name>A0ABR8Q2D3_9CLOT</name>
<keyword evidence="2" id="KW-1185">Reference proteome</keyword>
<evidence type="ECO:0000313" key="1">
    <source>
        <dbReference type="EMBL" id="MBD7914557.1"/>
    </source>
</evidence>
<dbReference type="Proteomes" id="UP000640335">
    <property type="component" value="Unassembled WGS sequence"/>
</dbReference>
<gene>
    <name evidence="1" type="ORF">H9660_05315</name>
</gene>
<sequence>MWCDILELATLSVIANDNGVEDKTFITREVFCNEKSVTTNEYYQSSQNGNEIKIIFEVKQIDYEKEQYIIYENETYKVVRTYKTNSEDIELHCALKEGLV</sequence>
<proteinExistence type="predicted"/>
<accession>A0ABR8Q2D3</accession>
<comment type="caution">
    <text evidence="1">The sequence shown here is derived from an EMBL/GenBank/DDBJ whole genome shotgun (WGS) entry which is preliminary data.</text>
</comment>
<dbReference type="RefSeq" id="WP_191749271.1">
    <property type="nucleotide sequence ID" value="NZ_JACSQZ010000012.1"/>
</dbReference>
<dbReference type="InterPro" id="IPR008767">
    <property type="entry name" value="Phage_SPP1_head-tail_adaptor"/>
</dbReference>
<evidence type="ECO:0000313" key="2">
    <source>
        <dbReference type="Proteomes" id="UP000640335"/>
    </source>
</evidence>
<organism evidence="1 2">
    <name type="scientific">Clostridium gallinarum</name>
    <dbReference type="NCBI Taxonomy" id="2762246"/>
    <lineage>
        <taxon>Bacteria</taxon>
        <taxon>Bacillati</taxon>
        <taxon>Bacillota</taxon>
        <taxon>Clostridia</taxon>
        <taxon>Eubacteriales</taxon>
        <taxon>Clostridiaceae</taxon>
        <taxon>Clostridium</taxon>
    </lineage>
</organism>